<keyword evidence="4 8" id="KW-0067">ATP-binding</keyword>
<evidence type="ECO:0000313" key="9">
    <source>
        <dbReference type="Proteomes" id="UP000324678"/>
    </source>
</evidence>
<dbReference type="KEGG" id="ail:FLP10_04215"/>
<evidence type="ECO:0000259" key="6">
    <source>
        <dbReference type="PROSITE" id="PS50893"/>
    </source>
</evidence>
<evidence type="ECO:0000256" key="4">
    <source>
        <dbReference type="ARBA" id="ARBA00022840"/>
    </source>
</evidence>
<dbReference type="GO" id="GO:0015689">
    <property type="term" value="P:molybdate ion transport"/>
    <property type="evidence" value="ECO:0007669"/>
    <property type="project" value="InterPro"/>
</dbReference>
<dbReference type="Pfam" id="PF03459">
    <property type="entry name" value="TOBE"/>
    <property type="match status" value="1"/>
</dbReference>
<evidence type="ECO:0000256" key="5">
    <source>
        <dbReference type="PROSITE-ProRule" id="PRU01213"/>
    </source>
</evidence>
<organism evidence="8 9">
    <name type="scientific">Agromyces intestinalis</name>
    <dbReference type="NCBI Taxonomy" id="2592652"/>
    <lineage>
        <taxon>Bacteria</taxon>
        <taxon>Bacillati</taxon>
        <taxon>Actinomycetota</taxon>
        <taxon>Actinomycetes</taxon>
        <taxon>Micrococcales</taxon>
        <taxon>Microbacteriaceae</taxon>
        <taxon>Agromyces</taxon>
    </lineage>
</organism>
<dbReference type="InterPro" id="IPR027417">
    <property type="entry name" value="P-loop_NTPase"/>
</dbReference>
<evidence type="ECO:0000256" key="2">
    <source>
        <dbReference type="ARBA" id="ARBA00022505"/>
    </source>
</evidence>
<dbReference type="InterPro" id="IPR004606">
    <property type="entry name" value="Mop_domain"/>
</dbReference>
<keyword evidence="9" id="KW-1185">Reference proteome</keyword>
<dbReference type="Proteomes" id="UP000324678">
    <property type="component" value="Chromosome"/>
</dbReference>
<dbReference type="SUPFAM" id="SSF50331">
    <property type="entry name" value="MOP-like"/>
    <property type="match status" value="1"/>
</dbReference>
<dbReference type="InterPro" id="IPR003439">
    <property type="entry name" value="ABC_transporter-like_ATP-bd"/>
</dbReference>
<evidence type="ECO:0000313" key="8">
    <source>
        <dbReference type="EMBL" id="QEO13713.1"/>
    </source>
</evidence>
<dbReference type="PROSITE" id="PS51866">
    <property type="entry name" value="MOP"/>
    <property type="match status" value="1"/>
</dbReference>
<dbReference type="GO" id="GO:0005524">
    <property type="term" value="F:ATP binding"/>
    <property type="evidence" value="ECO:0007669"/>
    <property type="project" value="UniProtKB-KW"/>
</dbReference>
<name>A0A5C1YCA6_9MICO</name>
<dbReference type="PANTHER" id="PTHR42781:SF4">
    <property type="entry name" value="SPERMIDINE_PUTRESCINE IMPORT ATP-BINDING PROTEIN POTA"/>
    <property type="match status" value="1"/>
</dbReference>
<keyword evidence="3" id="KW-0547">Nucleotide-binding</keyword>
<dbReference type="PROSITE" id="PS00211">
    <property type="entry name" value="ABC_TRANSPORTER_1"/>
    <property type="match status" value="1"/>
</dbReference>
<dbReference type="InterPro" id="IPR050093">
    <property type="entry name" value="ABC_SmlMolc_Importer"/>
</dbReference>
<dbReference type="InterPro" id="IPR008995">
    <property type="entry name" value="Mo/tungstate-bd_C_term_dom"/>
</dbReference>
<evidence type="ECO:0000256" key="3">
    <source>
        <dbReference type="ARBA" id="ARBA00022741"/>
    </source>
</evidence>
<dbReference type="SUPFAM" id="SSF52540">
    <property type="entry name" value="P-loop containing nucleoside triphosphate hydrolases"/>
    <property type="match status" value="1"/>
</dbReference>
<evidence type="ECO:0000256" key="1">
    <source>
        <dbReference type="ARBA" id="ARBA00022448"/>
    </source>
</evidence>
<accession>A0A5C1YCA6</accession>
<dbReference type="PROSITE" id="PS50893">
    <property type="entry name" value="ABC_TRANSPORTER_2"/>
    <property type="match status" value="1"/>
</dbReference>
<keyword evidence="2 5" id="KW-0500">Molybdenum</keyword>
<dbReference type="Gene3D" id="2.40.50.100">
    <property type="match status" value="1"/>
</dbReference>
<feature type="domain" description="Mop" evidence="7">
    <location>
        <begin position="304"/>
        <end position="368"/>
    </location>
</feature>
<feature type="domain" description="ABC transporter" evidence="6">
    <location>
        <begin position="13"/>
        <end position="251"/>
    </location>
</feature>
<dbReference type="InterPro" id="IPR005116">
    <property type="entry name" value="Transp-assoc_OB_typ1"/>
</dbReference>
<keyword evidence="1" id="KW-0813">Transport</keyword>
<dbReference type="OrthoDB" id="9112331at2"/>
<dbReference type="PANTHER" id="PTHR42781">
    <property type="entry name" value="SPERMIDINE/PUTRESCINE IMPORT ATP-BINDING PROTEIN POTA"/>
    <property type="match status" value="1"/>
</dbReference>
<dbReference type="Pfam" id="PF00005">
    <property type="entry name" value="ABC_tran"/>
    <property type="match status" value="1"/>
</dbReference>
<sequence length="373" mass="38692">MTREPAASTAAAGGALDARLRLVRDGFDLEVAFAVGAGEVLALLGPNGAGKSTVLALLAGVLRPAAGRIELDGRTLAEASDRSSTFVRPERRRIGLLGQDPTLFPHLTALENVAFGPRAAGMPRRDATALAASWLARVGLDGLAHRRPAELSGGQRQRVAIARALAARPALLLLDEPFASLDVEVVPELRWMLREQLAASGTSAVVVSHDVIDAVVLADRTAVLERGRIVDTGPTREVLAAPRSPFTAALAGVNLVVGAAADGIVVAGEATFTGDAAEPLVEGASAAAVFRPSSVVVATRRPERTSLRNVWHDRVTAIEPSPGGGVRLRFGAPPVHADVTAAAVAELELAPGSEVWLAVKAAETSLHPLAPRR</sequence>
<evidence type="ECO:0000259" key="7">
    <source>
        <dbReference type="PROSITE" id="PS51866"/>
    </source>
</evidence>
<dbReference type="GO" id="GO:0016887">
    <property type="term" value="F:ATP hydrolysis activity"/>
    <property type="evidence" value="ECO:0007669"/>
    <property type="project" value="InterPro"/>
</dbReference>
<dbReference type="RefSeq" id="WP_149159736.1">
    <property type="nucleotide sequence ID" value="NZ_CP043505.1"/>
</dbReference>
<reference evidence="8 9" key="1">
    <citation type="submission" date="2019-09" db="EMBL/GenBank/DDBJ databases">
        <title>Genome sequencing of strain KACC 19306.</title>
        <authorList>
            <person name="Heo J."/>
            <person name="Kim S.-J."/>
            <person name="Kim J.-S."/>
            <person name="Hong S.-B."/>
            <person name="Kwon S.-W."/>
        </authorList>
    </citation>
    <scope>NUCLEOTIDE SEQUENCE [LARGE SCALE GENOMIC DNA]</scope>
    <source>
        <strain evidence="8 9">KACC 19306</strain>
    </source>
</reference>
<dbReference type="InterPro" id="IPR017871">
    <property type="entry name" value="ABC_transporter-like_CS"/>
</dbReference>
<protein>
    <submittedName>
        <fullName evidence="8">ATP-binding cassette domain-containing protein</fullName>
    </submittedName>
</protein>
<proteinExistence type="predicted"/>
<dbReference type="EMBL" id="CP043505">
    <property type="protein sequence ID" value="QEO13713.1"/>
    <property type="molecule type" value="Genomic_DNA"/>
</dbReference>
<dbReference type="SMART" id="SM00382">
    <property type="entry name" value="AAA"/>
    <property type="match status" value="1"/>
</dbReference>
<gene>
    <name evidence="8" type="ORF">FLP10_04215</name>
</gene>
<dbReference type="AlphaFoldDB" id="A0A5C1YCA6"/>
<dbReference type="InterPro" id="IPR003593">
    <property type="entry name" value="AAA+_ATPase"/>
</dbReference>
<dbReference type="Gene3D" id="3.40.50.300">
    <property type="entry name" value="P-loop containing nucleotide triphosphate hydrolases"/>
    <property type="match status" value="1"/>
</dbReference>